<feature type="region of interest" description="Disordered" evidence="1">
    <location>
        <begin position="185"/>
        <end position="205"/>
    </location>
</feature>
<evidence type="ECO:0000313" key="3">
    <source>
        <dbReference type="EMBL" id="CAE8628701.1"/>
    </source>
</evidence>
<accession>A0A813GNW6</accession>
<dbReference type="Proteomes" id="UP000654075">
    <property type="component" value="Unassembled WGS sequence"/>
</dbReference>
<sequence length="1426" mass="155013">MSQCSFFSVGLILQMRVILLLCLGGGGVWSLPTDLEICKEDTNQTSYLQLLSHSARSLGSRRRTTAEQQQQSNNRTTEQQHNNDRKATEQQQRLLPTNNSASYSFYDIAADVFAEEEEQQLRFLERSNTYHQTSQPRDIVFLKDNFLGSASARADEASTICAGLGYGAISVFCSSFCEMSSNTNNNTNNTNNTNNSTDNNNSNTNNQTKLLFVHVKDPCECALQRPGKHVFDPIDNPLSYDSMVKASASKDWDGVLVGTSAMVSEVSKHAAALQSSTKAFLLPHHHSNFHARRHSKSSKEQVVIGLIGDDSDELTGPLTTCMSNLGADDFTVKTLSQVPVEILNLLGPSVRGDFFATKLSSFDIGIVWTQKTVGPDMWERKPPQRLVNALSVGIPVVAYAGYAGHQDVAALGHKFMQLAASSDELCTVLVQLIQDHSSINTTAGIHIAEAYYSPMHIGTLLVHPLLKAGQEEEVEVEVPLDAGEQGFAESFRELVEAPEEPEDEEVLALGVSAAREAAKAAAEEKAEFPRLAFEVLSFCTLVSPGAESSSSLGQALELLLGVSGVWDPLIRSDWVQPLGRAFCSPGGTKPRRACSMTDNAFAVGGGDGRADVGGGGSRRREEISRTAALRDGQCGRADYQGRRDDDMNADGLNGSEGESGRGFCSSSDGACQGRLDGLELRLEEIAKNVENSGAAEAYVRLTERQRIFEERITAMALESHKEQKGLHGAVQELKAQVERLADMEVRMEGKLLMSLQASREAMAAQTAELKDALTSKTKGGKKGTVINLGDDKEAVSAPVHDVQMEPNRIDWGNRTTRREKGPKWRGFMTAVFLQTILRFGEAVSSGPHTMLVAEGLCIPDPTGWGRTPQCAFCSSPGAKPCSVRLVAKVASATWGGKVEERDGGEIAPGVGDADQEGGSGGYEVGEAYVDANYGGSGRSEVGKEKRIEEWEHFPGYEDWIVGEFDVIPQSGDPYKNMGTTELLRHDEAGLKYAAPGPMVVIPVFSCSLGQLSGYLDQRTHGRMDADWLHLQDIIYKSQWEEGVRKWSEVAARLRQIHLDQLVCCERCHGVKVGPHGIKEYKKDLMDKSEAEERNRKAGIMSVDALVILTIGQVRGFELIHAVTEGSVMEEDEMMKEVFRAADGMKRFVVASDGVPPGGDKPSSGGARAGDMKISDENGAENVLGCGGSRRLVHRIAFYLRTARKVGNDQEELKNETAGRIGVRRISDLGVTAGLVAVMEFLEESQAEEKLVKQAAAGVATPCFSGYLDSDGGQLEGVHISTVTVQGLECERAEWRIGQLTTKLRGCMGRALVSSPFSAFGLQDLRLMVCPEGKEAAKGPRSKRQKELYTKKVAEGPLDGCLKLKVPDSPAGLELQYFLKVGSSRRGPFRHYFSENTVSGCDDFGVDWLKELDPDCSLTVCVEIVKA</sequence>
<proteinExistence type="predicted"/>
<feature type="region of interest" description="Disordered" evidence="1">
    <location>
        <begin position="636"/>
        <end position="666"/>
    </location>
</feature>
<feature type="region of interest" description="Disordered" evidence="1">
    <location>
        <begin position="56"/>
        <end position="94"/>
    </location>
</feature>
<comment type="caution">
    <text evidence="3">The sequence shown here is derived from an EMBL/GenBank/DDBJ whole genome shotgun (WGS) entry which is preliminary data.</text>
</comment>
<name>A0A813GNW6_POLGL</name>
<protein>
    <submittedName>
        <fullName evidence="3">Uncharacterized protein</fullName>
    </submittedName>
</protein>
<reference evidence="3" key="1">
    <citation type="submission" date="2021-02" db="EMBL/GenBank/DDBJ databases">
        <authorList>
            <person name="Dougan E. K."/>
            <person name="Rhodes N."/>
            <person name="Thang M."/>
            <person name="Chan C."/>
        </authorList>
    </citation>
    <scope>NUCLEOTIDE SEQUENCE</scope>
</reference>
<organism evidence="3 4">
    <name type="scientific">Polarella glacialis</name>
    <name type="common">Dinoflagellate</name>
    <dbReference type="NCBI Taxonomy" id="89957"/>
    <lineage>
        <taxon>Eukaryota</taxon>
        <taxon>Sar</taxon>
        <taxon>Alveolata</taxon>
        <taxon>Dinophyceae</taxon>
        <taxon>Suessiales</taxon>
        <taxon>Suessiaceae</taxon>
        <taxon>Polarella</taxon>
    </lineage>
</organism>
<feature type="compositionally biased region" description="Polar residues" evidence="1">
    <location>
        <begin position="66"/>
        <end position="80"/>
    </location>
</feature>
<feature type="signal peptide" evidence="2">
    <location>
        <begin position="1"/>
        <end position="30"/>
    </location>
</feature>
<evidence type="ECO:0000313" key="4">
    <source>
        <dbReference type="Proteomes" id="UP000654075"/>
    </source>
</evidence>
<evidence type="ECO:0000256" key="1">
    <source>
        <dbReference type="SAM" id="MobiDB-lite"/>
    </source>
</evidence>
<keyword evidence="2" id="KW-0732">Signal</keyword>
<feature type="chain" id="PRO_5032920467" evidence="2">
    <location>
        <begin position="31"/>
        <end position="1426"/>
    </location>
</feature>
<dbReference type="EMBL" id="CAJNNV010029465">
    <property type="protein sequence ID" value="CAE8628701.1"/>
    <property type="molecule type" value="Genomic_DNA"/>
</dbReference>
<evidence type="ECO:0000256" key="2">
    <source>
        <dbReference type="SAM" id="SignalP"/>
    </source>
</evidence>
<keyword evidence="4" id="KW-1185">Reference proteome</keyword>
<gene>
    <name evidence="3" type="ORF">PGLA1383_LOCUS45306</name>
</gene>